<dbReference type="Proteomes" id="UP000285456">
    <property type="component" value="Unassembled WGS sequence"/>
</dbReference>
<dbReference type="EMBL" id="QWEH01000016">
    <property type="protein sequence ID" value="RHW30110.1"/>
    <property type="molecule type" value="Genomic_DNA"/>
</dbReference>
<proteinExistence type="predicted"/>
<sequence length="108" mass="12654">MSKRSATETILGYVYQFDYSILKILNLDDLDDSITVEGVEDVDIKTIYEEIATQCKFYAKTEYNHSIIAKPLRLMLDHFKQVKEGKKKQSNIIYMVTTSLVKKNWYCQ</sequence>
<name>A0A417YBP9_9BACI</name>
<dbReference type="OrthoDB" id="8403777at2"/>
<protein>
    <submittedName>
        <fullName evidence="1">Uncharacterized protein</fullName>
    </submittedName>
</protein>
<dbReference type="AlphaFoldDB" id="A0A417YBP9"/>
<gene>
    <name evidence="1" type="ORF">D1B32_18745</name>
</gene>
<comment type="caution">
    <text evidence="1">The sequence shown here is derived from an EMBL/GenBank/DDBJ whole genome shotgun (WGS) entry which is preliminary data.</text>
</comment>
<evidence type="ECO:0000313" key="2">
    <source>
        <dbReference type="Proteomes" id="UP000285456"/>
    </source>
</evidence>
<dbReference type="RefSeq" id="WP_095312670.1">
    <property type="nucleotide sequence ID" value="NZ_JAMAWL010000003.1"/>
</dbReference>
<keyword evidence="2" id="KW-1185">Reference proteome</keyword>
<organism evidence="1 2">
    <name type="scientific">Oceanobacillus profundus</name>
    <dbReference type="NCBI Taxonomy" id="372463"/>
    <lineage>
        <taxon>Bacteria</taxon>
        <taxon>Bacillati</taxon>
        <taxon>Bacillota</taxon>
        <taxon>Bacilli</taxon>
        <taxon>Bacillales</taxon>
        <taxon>Bacillaceae</taxon>
        <taxon>Oceanobacillus</taxon>
    </lineage>
</organism>
<evidence type="ECO:0000313" key="1">
    <source>
        <dbReference type="EMBL" id="RHW30110.1"/>
    </source>
</evidence>
<accession>A0A417YBP9</accession>
<reference evidence="1 2" key="1">
    <citation type="journal article" date="2007" name="Int. J. Syst. Evol. Microbiol.">
        <title>Oceanobacillus profundus sp. nov., isolated from a deep-sea sediment core.</title>
        <authorList>
            <person name="Kim Y.G."/>
            <person name="Choi D.H."/>
            <person name="Hyun S."/>
            <person name="Cho B.C."/>
        </authorList>
    </citation>
    <scope>NUCLEOTIDE SEQUENCE [LARGE SCALE GENOMIC DNA]</scope>
    <source>
        <strain evidence="1 2">DSM 18246</strain>
    </source>
</reference>